<accession>A0A1Y2CDH9</accession>
<gene>
    <name evidence="1" type="ORF">BCR33DRAFT_211466</name>
</gene>
<keyword evidence="2" id="KW-1185">Reference proteome</keyword>
<comment type="caution">
    <text evidence="1">The sequence shown here is derived from an EMBL/GenBank/DDBJ whole genome shotgun (WGS) entry which is preliminary data.</text>
</comment>
<dbReference type="AlphaFoldDB" id="A0A1Y2CDH9"/>
<reference evidence="1 2" key="1">
    <citation type="submission" date="2016-07" db="EMBL/GenBank/DDBJ databases">
        <title>Pervasive Adenine N6-methylation of Active Genes in Fungi.</title>
        <authorList>
            <consortium name="DOE Joint Genome Institute"/>
            <person name="Mondo S.J."/>
            <person name="Dannebaum R.O."/>
            <person name="Kuo R.C."/>
            <person name="Labutti K."/>
            <person name="Haridas S."/>
            <person name="Kuo A."/>
            <person name="Salamov A."/>
            <person name="Ahrendt S.R."/>
            <person name="Lipzen A."/>
            <person name="Sullivan W."/>
            <person name="Andreopoulos W.B."/>
            <person name="Clum A."/>
            <person name="Lindquist E."/>
            <person name="Daum C."/>
            <person name="Ramamoorthy G.K."/>
            <person name="Gryganskyi A."/>
            <person name="Culley D."/>
            <person name="Magnuson J.K."/>
            <person name="James T.Y."/>
            <person name="O'Malley M.A."/>
            <person name="Stajich J.E."/>
            <person name="Spatafora J.W."/>
            <person name="Visel A."/>
            <person name="Grigoriev I.V."/>
        </authorList>
    </citation>
    <scope>NUCLEOTIDE SEQUENCE [LARGE SCALE GENOMIC DNA]</scope>
    <source>
        <strain evidence="1 2">JEL800</strain>
    </source>
</reference>
<name>A0A1Y2CDH9_9FUNG</name>
<organism evidence="1 2">
    <name type="scientific">Rhizoclosmatium globosum</name>
    <dbReference type="NCBI Taxonomy" id="329046"/>
    <lineage>
        <taxon>Eukaryota</taxon>
        <taxon>Fungi</taxon>
        <taxon>Fungi incertae sedis</taxon>
        <taxon>Chytridiomycota</taxon>
        <taxon>Chytridiomycota incertae sedis</taxon>
        <taxon>Chytridiomycetes</taxon>
        <taxon>Chytridiales</taxon>
        <taxon>Chytriomycetaceae</taxon>
        <taxon>Rhizoclosmatium</taxon>
    </lineage>
</organism>
<proteinExistence type="predicted"/>
<evidence type="ECO:0000313" key="1">
    <source>
        <dbReference type="EMBL" id="ORY44874.1"/>
    </source>
</evidence>
<evidence type="ECO:0000313" key="2">
    <source>
        <dbReference type="Proteomes" id="UP000193642"/>
    </source>
</evidence>
<dbReference type="Proteomes" id="UP000193642">
    <property type="component" value="Unassembled WGS sequence"/>
</dbReference>
<dbReference type="STRING" id="329046.A0A1Y2CDH9"/>
<dbReference type="OrthoDB" id="442243at2759"/>
<protein>
    <submittedName>
        <fullName evidence="1">Uncharacterized protein</fullName>
    </submittedName>
</protein>
<dbReference type="EMBL" id="MCGO01000021">
    <property type="protein sequence ID" value="ORY44874.1"/>
    <property type="molecule type" value="Genomic_DNA"/>
</dbReference>
<sequence length="241" mass="26289">MAELNGGAVVLGESEVSFANEIYVDESVDIPLETAAPEVTEATTIEIITSTIKARPILTTAAVTIGGAALATSAYVAYFYTGGLISLAAPAARSIAVGWVMSQVTEGGKHLKFLYPLWGESRSSCEKRLKYVQEKIQEDKLVFRCFYLELPPIPDPKKDASVTPETEKPAVVRTFIKPPPESVSDLFTPVQMDVLDLQDVVTAHVSMLRRTSNIGMYWYLVDETARSLSALLTKLEGQKEA</sequence>